<protein>
    <submittedName>
        <fullName evidence="1">Uncharacterized protein</fullName>
    </submittedName>
</protein>
<proteinExistence type="predicted"/>
<evidence type="ECO:0000313" key="2">
    <source>
        <dbReference type="Proteomes" id="UP000094527"/>
    </source>
</evidence>
<gene>
    <name evidence="1" type="ORF">Ocin01_15382</name>
</gene>
<accession>A0A1D2ME71</accession>
<comment type="caution">
    <text evidence="1">The sequence shown here is derived from an EMBL/GenBank/DDBJ whole genome shotgun (WGS) entry which is preliminary data.</text>
</comment>
<reference evidence="1 2" key="1">
    <citation type="journal article" date="2016" name="Genome Biol. Evol.">
        <title>Gene Family Evolution Reflects Adaptation to Soil Environmental Stressors in the Genome of the Collembolan Orchesella cincta.</title>
        <authorList>
            <person name="Faddeeva-Vakhrusheva A."/>
            <person name="Derks M.F."/>
            <person name="Anvar S.Y."/>
            <person name="Agamennone V."/>
            <person name="Suring W."/>
            <person name="Smit S."/>
            <person name="van Straalen N.M."/>
            <person name="Roelofs D."/>
        </authorList>
    </citation>
    <scope>NUCLEOTIDE SEQUENCE [LARGE SCALE GENOMIC DNA]</scope>
    <source>
        <tissue evidence="1">Mixed pool</tissue>
    </source>
</reference>
<dbReference type="AlphaFoldDB" id="A0A1D2ME71"/>
<dbReference type="Proteomes" id="UP000094527">
    <property type="component" value="Unassembled WGS sequence"/>
</dbReference>
<evidence type="ECO:0000313" key="1">
    <source>
        <dbReference type="EMBL" id="ODM91300.1"/>
    </source>
</evidence>
<keyword evidence="2" id="KW-1185">Reference proteome</keyword>
<name>A0A1D2ME71_ORCCI</name>
<dbReference type="EMBL" id="LJIJ01001600">
    <property type="protein sequence ID" value="ODM91300.1"/>
    <property type="molecule type" value="Genomic_DNA"/>
</dbReference>
<organism evidence="1 2">
    <name type="scientific">Orchesella cincta</name>
    <name type="common">Springtail</name>
    <name type="synonym">Podura cincta</name>
    <dbReference type="NCBI Taxonomy" id="48709"/>
    <lineage>
        <taxon>Eukaryota</taxon>
        <taxon>Metazoa</taxon>
        <taxon>Ecdysozoa</taxon>
        <taxon>Arthropoda</taxon>
        <taxon>Hexapoda</taxon>
        <taxon>Collembola</taxon>
        <taxon>Entomobryomorpha</taxon>
        <taxon>Entomobryoidea</taxon>
        <taxon>Orchesellidae</taxon>
        <taxon>Orchesellinae</taxon>
        <taxon>Orchesella</taxon>
    </lineage>
</organism>
<sequence length="231" mass="26419">MPILCPFYSSFFLHKTLRVLLTNNEKKGKEAVVWLGKTRNEVFPCSLKQKYEIFVLSSLFVRVISFQFYFLNERHDTHEMLIGTITIERHAHLNCCKIKKDQTCSKNELDHVLNQFGTVDLARRSRLGLCRDGPRPHLPHAIQHCLFRRNGDDPVGRSCALRLLDAIDKEISTIAKGQLILTFNNNSTTSSCLPLSQSRSSSFSKWFRIPINPSPPPFLNTSSLPSDKVFL</sequence>